<evidence type="ECO:0000313" key="3">
    <source>
        <dbReference type="Proteomes" id="UP000831113"/>
    </source>
</evidence>
<organism evidence="2 3">
    <name type="scientific">Hymenobacter tibetensis</name>
    <dbReference type="NCBI Taxonomy" id="497967"/>
    <lineage>
        <taxon>Bacteria</taxon>
        <taxon>Pseudomonadati</taxon>
        <taxon>Bacteroidota</taxon>
        <taxon>Cytophagia</taxon>
        <taxon>Cytophagales</taxon>
        <taxon>Hymenobacteraceae</taxon>
        <taxon>Hymenobacter</taxon>
    </lineage>
</organism>
<dbReference type="InterPro" id="IPR008030">
    <property type="entry name" value="NmrA-like"/>
</dbReference>
<reference evidence="2 3" key="1">
    <citation type="submission" date="2022-03" db="EMBL/GenBank/DDBJ databases">
        <title>Hymenobactersp. isolated from the air.</title>
        <authorList>
            <person name="Won M."/>
            <person name="Kwon S.-W."/>
        </authorList>
    </citation>
    <scope>NUCLEOTIDE SEQUENCE [LARGE SCALE GENOMIC DNA]</scope>
    <source>
        <strain evidence="2 3">KACC 21982</strain>
    </source>
</reference>
<name>A0ABY4CWL9_9BACT</name>
<dbReference type="Proteomes" id="UP000831113">
    <property type="component" value="Chromosome"/>
</dbReference>
<sequence length="291" mass="31105">MLNSILVTGATGTVSSEVVKALAGRGLAVRAGVRSIDKAAPLQAFRPNVQPVELDYTRPETVHAAFAGVNRAFLLTPFTEDQVAIGKQLVAAAQQAGVQQVVLLSGAGADAQPGTQINHWHREVEVHLEQSGLSYTVLRPSGFMQNFLTYNGVSIRQENKFYLAIGDGKVNYIDVRDIAAVAATVLTAPVASHCGQIYTLTGPAAVSSEEVAAALSEATGRPISYVAVPEEAAVEAMAQAPDWLRNGLLELYRLYKAGGANWVTSTVEDVTQRPPHSIEQFARDYRSQFAS</sequence>
<dbReference type="Gene3D" id="3.90.25.10">
    <property type="entry name" value="UDP-galactose 4-epimerase, domain 1"/>
    <property type="match status" value="1"/>
</dbReference>
<evidence type="ECO:0000259" key="1">
    <source>
        <dbReference type="Pfam" id="PF05368"/>
    </source>
</evidence>
<gene>
    <name evidence="2" type="ORF">MTX78_14805</name>
</gene>
<dbReference type="PANTHER" id="PTHR43162:SF1">
    <property type="entry name" value="PRESTALK A DIFFERENTIATION PROTEIN A"/>
    <property type="match status" value="1"/>
</dbReference>
<protein>
    <submittedName>
        <fullName evidence="2">NmrA family NAD(P)-binding protein</fullName>
    </submittedName>
</protein>
<dbReference type="InterPro" id="IPR051604">
    <property type="entry name" value="Ergot_Alk_Oxidoreductase"/>
</dbReference>
<dbReference type="EMBL" id="CP094669">
    <property type="protein sequence ID" value="UOG73394.1"/>
    <property type="molecule type" value="Genomic_DNA"/>
</dbReference>
<dbReference type="InterPro" id="IPR036291">
    <property type="entry name" value="NAD(P)-bd_dom_sf"/>
</dbReference>
<accession>A0ABY4CWL9</accession>
<proteinExistence type="predicted"/>
<feature type="domain" description="NmrA-like" evidence="1">
    <location>
        <begin position="4"/>
        <end position="257"/>
    </location>
</feature>
<keyword evidence="3" id="KW-1185">Reference proteome</keyword>
<dbReference type="RefSeq" id="WP_243795780.1">
    <property type="nucleotide sequence ID" value="NZ_CP094669.1"/>
</dbReference>
<dbReference type="PANTHER" id="PTHR43162">
    <property type="match status" value="1"/>
</dbReference>
<dbReference type="Gene3D" id="3.40.50.720">
    <property type="entry name" value="NAD(P)-binding Rossmann-like Domain"/>
    <property type="match status" value="1"/>
</dbReference>
<dbReference type="SUPFAM" id="SSF51735">
    <property type="entry name" value="NAD(P)-binding Rossmann-fold domains"/>
    <property type="match status" value="1"/>
</dbReference>
<evidence type="ECO:0000313" key="2">
    <source>
        <dbReference type="EMBL" id="UOG73394.1"/>
    </source>
</evidence>
<dbReference type="Pfam" id="PF05368">
    <property type="entry name" value="NmrA"/>
    <property type="match status" value="1"/>
</dbReference>